<comment type="caution">
    <text evidence="1">The sequence shown here is derived from an EMBL/GenBank/DDBJ whole genome shotgun (WGS) entry which is preliminary data.</text>
</comment>
<evidence type="ECO:0000313" key="1">
    <source>
        <dbReference type="EMBL" id="REC66225.1"/>
    </source>
</evidence>
<keyword evidence="2" id="KW-1185">Reference proteome</keyword>
<accession>A0A3D9CKG6</accession>
<sequence length="72" mass="8220">MRKIYTAVCLLGYLAVSSQEIQWQKNIQSSTQEFLTTMTSTIDRQILLSGSSINQKSQQLIAKFSLRAKHEQ</sequence>
<evidence type="ECO:0000313" key="2">
    <source>
        <dbReference type="Proteomes" id="UP000256326"/>
    </source>
</evidence>
<proteinExistence type="predicted"/>
<dbReference type="Proteomes" id="UP000256326">
    <property type="component" value="Unassembled WGS sequence"/>
</dbReference>
<reference evidence="1 2" key="1">
    <citation type="journal article" date="2006" name="Int. J. Syst. Evol. Microbiol.">
        <title>Chryseobacterium hispanicum sp. nov., isolated from the drinking water distribution system of Sevilla, Spain.</title>
        <authorList>
            <person name="Gallego V."/>
            <person name="Garcia M.T."/>
            <person name="Ventosa A."/>
        </authorList>
    </citation>
    <scope>NUCLEOTIDE SEQUENCE [LARGE SCALE GENOMIC DNA]</scope>
    <source>
        <strain evidence="1 2">KCTC 22104</strain>
    </source>
</reference>
<dbReference type="RefSeq" id="WP_116037076.1">
    <property type="nucleotide sequence ID" value="NZ_JBHLVV010000046.1"/>
</dbReference>
<organism evidence="1 2">
    <name type="scientific">Epilithonimonas hispanica</name>
    <dbReference type="NCBI Taxonomy" id="358687"/>
    <lineage>
        <taxon>Bacteria</taxon>
        <taxon>Pseudomonadati</taxon>
        <taxon>Bacteroidota</taxon>
        <taxon>Flavobacteriia</taxon>
        <taxon>Flavobacteriales</taxon>
        <taxon>Weeksellaceae</taxon>
        <taxon>Chryseobacterium group</taxon>
        <taxon>Epilithonimonas</taxon>
    </lineage>
</organism>
<dbReference type="AlphaFoldDB" id="A0A3D9CKG6"/>
<dbReference type="EMBL" id="QNUG01000065">
    <property type="protein sequence ID" value="REC66225.1"/>
    <property type="molecule type" value="Genomic_DNA"/>
</dbReference>
<protein>
    <submittedName>
        <fullName evidence="1">Uncharacterized protein</fullName>
    </submittedName>
</protein>
<name>A0A3D9CKG6_9FLAO</name>
<gene>
    <name evidence="1" type="ORF">DRF58_16975</name>
</gene>